<organism evidence="2 3">
    <name type="scientific">Nematostella vectensis</name>
    <name type="common">Starlet sea anemone</name>
    <dbReference type="NCBI Taxonomy" id="45351"/>
    <lineage>
        <taxon>Eukaryota</taxon>
        <taxon>Metazoa</taxon>
        <taxon>Cnidaria</taxon>
        <taxon>Anthozoa</taxon>
        <taxon>Hexacorallia</taxon>
        <taxon>Actiniaria</taxon>
        <taxon>Edwardsiidae</taxon>
        <taxon>Nematostella</taxon>
    </lineage>
</organism>
<dbReference type="AlphaFoldDB" id="A7T4M6"/>
<dbReference type="EMBL" id="DS470910">
    <property type="protein sequence ID" value="EDO29087.1"/>
    <property type="molecule type" value="Genomic_DNA"/>
</dbReference>
<dbReference type="HOGENOM" id="CLU_1442682_0_0_1"/>
<feature type="compositionally biased region" description="Polar residues" evidence="1">
    <location>
        <begin position="143"/>
        <end position="154"/>
    </location>
</feature>
<gene>
    <name evidence="2" type="ORF">NEMVEDRAFT_v1g222277</name>
</gene>
<protein>
    <submittedName>
        <fullName evidence="2">Uncharacterized protein</fullName>
    </submittedName>
</protein>
<dbReference type="Proteomes" id="UP000001593">
    <property type="component" value="Unassembled WGS sequence"/>
</dbReference>
<dbReference type="InParanoid" id="A7T4M6"/>
<dbReference type="PhylomeDB" id="A7T4M6"/>
<sequence>MVQNILSKLERIEEAIVKADSTTAETNFEVAKIKEKLANEEATINNSIGNMIKNNMMVFKREQEQFLLEEQRMSKALNEVGKLQGRVCSLVEEKTNLTKRIKSLETSKAELENRLSVLEKEHETVQNQRKQPIQRAAPKQEQHQQNPSTLVQQQQEPKEYDFVFMCDSNRRYINRDELCQVHGTNKHT</sequence>
<name>A7T4M6_NEMVE</name>
<keyword evidence="3" id="KW-1185">Reference proteome</keyword>
<accession>A7T4M6</accession>
<evidence type="ECO:0000313" key="2">
    <source>
        <dbReference type="EMBL" id="EDO29087.1"/>
    </source>
</evidence>
<proteinExistence type="predicted"/>
<dbReference type="Gene3D" id="1.20.5.170">
    <property type="match status" value="1"/>
</dbReference>
<feature type="region of interest" description="Disordered" evidence="1">
    <location>
        <begin position="121"/>
        <end position="154"/>
    </location>
</feature>
<evidence type="ECO:0000256" key="1">
    <source>
        <dbReference type="SAM" id="MobiDB-lite"/>
    </source>
</evidence>
<evidence type="ECO:0000313" key="3">
    <source>
        <dbReference type="Proteomes" id="UP000001593"/>
    </source>
</evidence>
<reference evidence="2 3" key="1">
    <citation type="journal article" date="2007" name="Science">
        <title>Sea anemone genome reveals ancestral eumetazoan gene repertoire and genomic organization.</title>
        <authorList>
            <person name="Putnam N.H."/>
            <person name="Srivastava M."/>
            <person name="Hellsten U."/>
            <person name="Dirks B."/>
            <person name="Chapman J."/>
            <person name="Salamov A."/>
            <person name="Terry A."/>
            <person name="Shapiro H."/>
            <person name="Lindquist E."/>
            <person name="Kapitonov V.V."/>
            <person name="Jurka J."/>
            <person name="Genikhovich G."/>
            <person name="Grigoriev I.V."/>
            <person name="Lucas S.M."/>
            <person name="Steele R.E."/>
            <person name="Finnerty J.R."/>
            <person name="Technau U."/>
            <person name="Martindale M.Q."/>
            <person name="Rokhsar D.S."/>
        </authorList>
    </citation>
    <scope>NUCLEOTIDE SEQUENCE [LARGE SCALE GENOMIC DNA]</scope>
    <source>
        <strain evidence="3">CH2 X CH6</strain>
    </source>
</reference>